<dbReference type="SUPFAM" id="SSF47413">
    <property type="entry name" value="lambda repressor-like DNA-binding domains"/>
    <property type="match status" value="1"/>
</dbReference>
<proteinExistence type="predicted"/>
<dbReference type="GO" id="GO:0003700">
    <property type="term" value="F:DNA-binding transcription factor activity"/>
    <property type="evidence" value="ECO:0007669"/>
    <property type="project" value="TreeGrafter"/>
</dbReference>
<keyword evidence="4" id="KW-0175">Coiled coil</keyword>
<dbReference type="InterPro" id="IPR010982">
    <property type="entry name" value="Lambda_DNA-bd_dom_sf"/>
</dbReference>
<dbReference type="SMART" id="SM00530">
    <property type="entry name" value="HTH_XRE"/>
    <property type="match status" value="1"/>
</dbReference>
<evidence type="ECO:0000256" key="2">
    <source>
        <dbReference type="ARBA" id="ARBA00023125"/>
    </source>
</evidence>
<dbReference type="AlphaFoldDB" id="A0A455ZF55"/>
<keyword evidence="1" id="KW-0805">Transcription regulation</keyword>
<accession>A0A455ZF55</accession>
<reference evidence="6" key="8">
    <citation type="journal article" date="2018" name="J. ISSAAS">
        <title>In Silico Identification of Three Types of Integrative and Conjugative Elements (ICEs) in Elizabethkingia anophelis Strains Isolated from Around the World.</title>
        <authorList>
            <person name="Xu J."/>
            <person name="Pei D."/>
            <person name="Nicholson A."/>
            <person name="Lan Y."/>
            <person name="Xia Q."/>
        </authorList>
    </citation>
    <scope>NUCLEOTIDE SEQUENCE</scope>
</reference>
<dbReference type="RefSeq" id="WP_009090739.1">
    <property type="nucleotide sequence ID" value="NZ_CP023403.1"/>
</dbReference>
<reference evidence="6" key="3">
    <citation type="journal article" date="2016" name="Genome Announc.">
        <title>Complete Genome Sequences of Four Strains from the 2015-2016 Elizabethkingia anophelis Outbreak.</title>
        <authorList>
            <person name="Nicholson A.C."/>
            <person name="Whitney A.M."/>
            <person name="Emery B.D."/>
            <person name="Bell M.E."/>
            <person name="Gartin J.T."/>
            <person name="Humrighouse B.W."/>
            <person name="Loparev V.N."/>
            <person name="Batra D."/>
            <person name="Sheth M."/>
            <person name="Rowe L.A."/>
            <person name="Juieng P."/>
            <person name="Knipe K."/>
            <person name="Gulvik C."/>
            <person name="McQuiston J.R."/>
        </authorList>
    </citation>
    <scope>NUCLEOTIDE SEQUENCE</scope>
</reference>
<dbReference type="PANTHER" id="PTHR46797">
    <property type="entry name" value="HTH-TYPE TRANSCRIPTIONAL REGULATOR"/>
    <property type="match status" value="1"/>
</dbReference>
<dbReference type="GO" id="GO:0003677">
    <property type="term" value="F:DNA binding"/>
    <property type="evidence" value="ECO:0007669"/>
    <property type="project" value="UniProtKB-KW"/>
</dbReference>
<keyword evidence="3" id="KW-0804">Transcription</keyword>
<dbReference type="CDD" id="cd00093">
    <property type="entry name" value="HTH_XRE"/>
    <property type="match status" value="1"/>
</dbReference>
<evidence type="ECO:0000256" key="3">
    <source>
        <dbReference type="ARBA" id="ARBA00023163"/>
    </source>
</evidence>
<evidence type="ECO:0000259" key="5">
    <source>
        <dbReference type="PROSITE" id="PS50943"/>
    </source>
</evidence>
<reference evidence="6" key="4">
    <citation type="journal article" date="2016" name="Sci. Rep.">
        <title>Genomic epidemiology and global diversity of the emerging bacterial pathogen Elizabethkingia anophelis.</title>
        <authorList>
            <person name="Breurec S."/>
            <person name="Criscuolo A."/>
            <person name="Diancourt L."/>
            <person name="Rendueles O."/>
            <person name="Vandenbogaert M."/>
            <person name="Passet V."/>
            <person name="Caro V."/>
            <person name="Rocha E.P."/>
            <person name="Touchon M."/>
            <person name="Brisse S."/>
        </authorList>
    </citation>
    <scope>NUCLEOTIDE SEQUENCE</scope>
</reference>
<feature type="domain" description="HTH cro/C1-type" evidence="5">
    <location>
        <begin position="9"/>
        <end position="63"/>
    </location>
</feature>
<reference evidence="6" key="6">
    <citation type="journal article" date="2017" name="Nat. Commun.">
        <title>Evolutionary dynamics and genomic features of the Elizabethkingia anophelis 2015 to 2016 Wisconsin outbreak strain.</title>
        <authorList>
            <person name="Perrin A."/>
            <person name="Larsonneur E."/>
            <person name="Nicholson A.C."/>
            <person name="Edwards D.J."/>
            <person name="Gundlach K.M."/>
            <person name="Whitney A.M."/>
            <person name="Gulvik C.A."/>
            <person name="Bell M.E."/>
            <person name="Rendueles O."/>
            <person name="Cury J."/>
            <person name="Hugon P."/>
            <person name="Clermont D."/>
            <person name="Enouf V."/>
            <person name="Loparev V."/>
            <person name="Juieng P."/>
            <person name="Monson T."/>
            <person name="Warshauer D."/>
            <person name="Elbadawi L.I."/>
            <person name="Walters M.S."/>
            <person name="Crist M.B."/>
            <person name="Noble-Wang J."/>
            <person name="Borlaug G."/>
            <person name="Rocha E.P.C."/>
            <person name="Criscuolo A."/>
            <person name="Touchon M."/>
            <person name="Davis J.P."/>
            <person name="Holt K.E."/>
            <person name="McQuiston J.R."/>
            <person name="Brisse S."/>
        </authorList>
    </citation>
    <scope>NUCLEOTIDE SEQUENCE</scope>
</reference>
<evidence type="ECO:0000313" key="6">
    <source>
        <dbReference type="EMBL" id="DAC75493.1"/>
    </source>
</evidence>
<reference evidence="6" key="5">
    <citation type="journal article" date="2017" name="Genome Announc.">
        <title>Complete Circularized Genome Sequences of Four Strains of Elizabethkingia anophelis, Including Two Novel Strains Isolated from Wild-Caught Anopheles sinensis.</title>
        <authorList>
            <person name="Pei D."/>
            <person name="Nicholson A.C."/>
            <person name="Jiang J."/>
            <person name="Chen H."/>
            <person name="Whitney A.M."/>
            <person name="Villarma A."/>
            <person name="Bell M."/>
            <person name="Humrighouse B."/>
            <person name="Rowe L.A."/>
            <person name="Sheth M."/>
            <person name="Batra D."/>
            <person name="Juieng P."/>
            <person name="Loparev V.N."/>
            <person name="McQuiston J.R."/>
            <person name="Lan Y."/>
            <person name="Ma Y."/>
            <person name="Xu J."/>
        </authorList>
    </citation>
    <scope>NUCLEOTIDE SEQUENCE</scope>
</reference>
<organism evidence="6">
    <name type="scientific">Elizabethkingia anophelis</name>
    <dbReference type="NCBI Taxonomy" id="1117645"/>
    <lineage>
        <taxon>Bacteria</taxon>
        <taxon>Pseudomonadati</taxon>
        <taxon>Bacteroidota</taxon>
        <taxon>Flavobacteriia</taxon>
        <taxon>Flavobacteriales</taxon>
        <taxon>Weeksellaceae</taxon>
        <taxon>Elizabethkingia</taxon>
    </lineage>
</organism>
<reference evidence="6" key="1">
    <citation type="journal article" date="2014" name="Genome Biol. Evol.">
        <title>Comparative genomic analysis of malaria mosquito vector-associated novel pathogen Elizabethkingia anophelis.</title>
        <authorList>
            <person name="Teo J."/>
            <person name="Tan S.Y."/>
            <person name="Liu Y."/>
            <person name="Tay M."/>
            <person name="Ding Y."/>
            <person name="Li Y."/>
            <person name="Kjelleberg S."/>
            <person name="Givskov M."/>
            <person name="Lin R.T."/>
            <person name="Yang L."/>
        </authorList>
    </citation>
    <scope>NUCLEOTIDE SEQUENCE</scope>
</reference>
<keyword evidence="2" id="KW-0238">DNA-binding</keyword>
<dbReference type="Gene3D" id="1.10.260.40">
    <property type="entry name" value="lambda repressor-like DNA-binding domains"/>
    <property type="match status" value="1"/>
</dbReference>
<dbReference type="GO" id="GO:0005829">
    <property type="term" value="C:cytosol"/>
    <property type="evidence" value="ECO:0007669"/>
    <property type="project" value="TreeGrafter"/>
</dbReference>
<dbReference type="PANTHER" id="PTHR46797:SF23">
    <property type="entry name" value="HTH-TYPE TRANSCRIPTIONAL REGULATOR SUTR"/>
    <property type="match status" value="1"/>
</dbReference>
<reference evidence="6" key="2">
    <citation type="journal article" date="2014" name="PLoS ONE">
        <title>Insights from the genome annotation of Elizabethkingia anophelis from the malaria vector Anopheles gambiae.</title>
        <authorList>
            <person name="Kukutla P."/>
            <person name="Lindberg B.G."/>
            <person name="Pei D."/>
            <person name="Rayl M."/>
            <person name="Yu W."/>
            <person name="Steritz M."/>
            <person name="Faye I."/>
            <person name="Xu J."/>
        </authorList>
    </citation>
    <scope>NUCLEOTIDE SEQUENCE</scope>
</reference>
<feature type="coiled-coil region" evidence="4">
    <location>
        <begin position="91"/>
        <end position="118"/>
    </location>
</feature>
<dbReference type="GeneID" id="56686082"/>
<dbReference type="PROSITE" id="PS50943">
    <property type="entry name" value="HTH_CROC1"/>
    <property type="match status" value="1"/>
</dbReference>
<name>A0A455ZF55_9FLAO</name>
<dbReference type="InterPro" id="IPR001387">
    <property type="entry name" value="Cro/C1-type_HTH"/>
</dbReference>
<evidence type="ECO:0000256" key="4">
    <source>
        <dbReference type="SAM" id="Coils"/>
    </source>
</evidence>
<dbReference type="Pfam" id="PF01381">
    <property type="entry name" value="HTH_3"/>
    <property type="match status" value="1"/>
</dbReference>
<protein>
    <recommendedName>
        <fullName evidence="5">HTH cro/C1-type domain-containing protein</fullName>
    </recommendedName>
</protein>
<evidence type="ECO:0000256" key="1">
    <source>
        <dbReference type="ARBA" id="ARBA00023015"/>
    </source>
</evidence>
<sequence length="162" mass="18644">MNEDIGLRIKELRKEKKLTQVEFSNEIGIDNSQLSKIEQGKIMPTLIQLMEIASKFNISLDWMTGFSETSKKVITDIEEKELENIGDLNEKQLMMEKLNALEQKIDHISNEKLKLIENKIIAGVLSTNKFLQVVLLQLDVDEKILKNINDLGIGDEFRESIR</sequence>
<reference evidence="6" key="7">
    <citation type="journal article" date="2017" name="Sci. Rep.">
        <title>Genomic features, phylogenetic relationships, and comparative genomics of Elizabethkingia anophelis strain EM361-97 isolated in Taiwan.</title>
        <authorList>
            <person name="Lin J.N."/>
            <person name="Lai C.H."/>
            <person name="Yang C.H."/>
            <person name="Huang Y.H."/>
            <person name="Lin H.H."/>
        </authorList>
    </citation>
    <scope>NUCLEOTIDE SEQUENCE</scope>
</reference>
<gene>
    <name evidence="6" type="primary">ICEEaIII(1)_R26_46569_46081</name>
</gene>
<dbReference type="EMBL" id="BK010606">
    <property type="protein sequence ID" value="DAC75493.1"/>
    <property type="molecule type" value="Genomic_DNA"/>
</dbReference>
<dbReference type="InterPro" id="IPR050807">
    <property type="entry name" value="TransReg_Diox_bact_type"/>
</dbReference>